<dbReference type="Proteomes" id="UP000030624">
    <property type="component" value="Chromosome"/>
</dbReference>
<keyword evidence="1" id="KW-0472">Membrane</keyword>
<feature type="transmembrane region" description="Helical" evidence="1">
    <location>
        <begin position="34"/>
        <end position="53"/>
    </location>
</feature>
<dbReference type="PANTHER" id="PTHR36007:SF2">
    <property type="entry name" value="TRANSPORT PROTEIN-RELATED"/>
    <property type="match status" value="1"/>
</dbReference>
<dbReference type="STRING" id="565033.GACE_2053"/>
<dbReference type="KEGG" id="gac:GACE_2053"/>
<keyword evidence="1" id="KW-0812">Transmembrane</keyword>
<dbReference type="PANTHER" id="PTHR36007">
    <property type="entry name" value="TRANSPORT PROTEIN-RELATED"/>
    <property type="match status" value="1"/>
</dbReference>
<sequence length="153" mass="16759">MEWIDVFVLSMLPVSELRGAIPYAIVKGFSPGEAYAVSVVGNFIPVPLILFLLERLDRFFRKLPVLGRIYVFALGLADKRREKVEKYGYLGLTLFVAIPLPVTGAWTGSLIAFLLGMNRIKATLFILAGILVAGVIVLSASTGVWAVYTGLLR</sequence>
<evidence type="ECO:0000256" key="1">
    <source>
        <dbReference type="SAM" id="Phobius"/>
    </source>
</evidence>
<feature type="transmembrane region" description="Helical" evidence="1">
    <location>
        <begin position="122"/>
        <end position="148"/>
    </location>
</feature>
<keyword evidence="1" id="KW-1133">Transmembrane helix</keyword>
<gene>
    <name evidence="2" type="ORF">GACE_2053</name>
</gene>
<dbReference type="RefSeq" id="WP_318249211.1">
    <property type="nucleotide sequence ID" value="NZ_CP009552.1"/>
</dbReference>
<proteinExistence type="predicted"/>
<dbReference type="eggNOG" id="arCOG01330">
    <property type="taxonomic scope" value="Archaea"/>
</dbReference>
<dbReference type="InterPro" id="IPR009577">
    <property type="entry name" value="Sm_multidrug_ex"/>
</dbReference>
<accession>A0A0A7GJE0</accession>
<dbReference type="AlphaFoldDB" id="A0A0A7GJE0"/>
<feature type="transmembrane region" description="Helical" evidence="1">
    <location>
        <begin position="89"/>
        <end position="116"/>
    </location>
</feature>
<dbReference type="GeneID" id="24798620"/>
<dbReference type="Pfam" id="PF06695">
    <property type="entry name" value="Sm_multidrug_ex"/>
    <property type="match status" value="1"/>
</dbReference>
<dbReference type="HOGENOM" id="CLU_075669_1_0_2"/>
<evidence type="ECO:0000313" key="3">
    <source>
        <dbReference type="Proteomes" id="UP000030624"/>
    </source>
</evidence>
<dbReference type="EMBL" id="CP009552">
    <property type="protein sequence ID" value="AIY91077.1"/>
    <property type="molecule type" value="Genomic_DNA"/>
</dbReference>
<protein>
    <submittedName>
        <fullName evidence="2">Small multidrug export protein</fullName>
    </submittedName>
</protein>
<organism evidence="2 3">
    <name type="scientific">Geoglobus acetivorans</name>
    <dbReference type="NCBI Taxonomy" id="565033"/>
    <lineage>
        <taxon>Archaea</taxon>
        <taxon>Methanobacteriati</taxon>
        <taxon>Methanobacteriota</taxon>
        <taxon>Archaeoglobi</taxon>
        <taxon>Archaeoglobales</taxon>
        <taxon>Archaeoglobaceae</taxon>
        <taxon>Geoglobus</taxon>
    </lineage>
</organism>
<reference evidence="2 3" key="1">
    <citation type="journal article" date="2015" name="Appl. Environ. Microbiol.">
        <title>The Geoglobus acetivorans genome: Fe(III) reduction, acetate utilization, autotrophic growth, and degradation of aromatic compounds in a hyperthermophilic archaeon.</title>
        <authorList>
            <person name="Mardanov A.V."/>
            <person name="Slododkina G.B."/>
            <person name="Slobodkin A.I."/>
            <person name="Beletsky A.V."/>
            <person name="Gavrilov S.N."/>
            <person name="Kublanov I.V."/>
            <person name="Bonch-Osmolovskaya E.A."/>
            <person name="Skryabin K.G."/>
            <person name="Ravin N.V."/>
        </authorList>
    </citation>
    <scope>NUCLEOTIDE SEQUENCE [LARGE SCALE GENOMIC DNA]</scope>
    <source>
        <strain evidence="2 3">SBH6</strain>
    </source>
</reference>
<name>A0A0A7GJE0_GEOAI</name>
<evidence type="ECO:0000313" key="2">
    <source>
        <dbReference type="EMBL" id="AIY91077.1"/>
    </source>
</evidence>